<dbReference type="SUPFAM" id="SSF47413">
    <property type="entry name" value="lambda repressor-like DNA-binding domains"/>
    <property type="match status" value="1"/>
</dbReference>
<organism evidence="3 4">
    <name type="scientific">Saccharopolyspora gloriosae</name>
    <dbReference type="NCBI Taxonomy" id="455344"/>
    <lineage>
        <taxon>Bacteria</taxon>
        <taxon>Bacillati</taxon>
        <taxon>Actinomycetota</taxon>
        <taxon>Actinomycetes</taxon>
        <taxon>Pseudonocardiales</taxon>
        <taxon>Pseudonocardiaceae</taxon>
        <taxon>Saccharopolyspora</taxon>
    </lineage>
</organism>
<dbReference type="Gene3D" id="1.10.260.40">
    <property type="entry name" value="lambda repressor-like DNA-binding domains"/>
    <property type="match status" value="1"/>
</dbReference>
<keyword evidence="4" id="KW-1185">Reference proteome</keyword>
<gene>
    <name evidence="3" type="ORF">BJ969_000939</name>
</gene>
<proteinExistence type="predicted"/>
<accession>A0A840NAH7</accession>
<name>A0A840NAH7_9PSEU</name>
<dbReference type="AlphaFoldDB" id="A0A840NAH7"/>
<sequence length="289" mass="32125">MGRVRQTLERRQLGLALRRLRSEAQRTRQEASEVLGKVRSRVAELEDGKSTITPGDLDSLLDLYGVKGDERSAVLALAAEARKRQPRRPYTDALPRSFQRFVDLEASAVGMCSYEAAIVPGLLQCPDYIRALMADGDGVWWDASEDEVERRTDARLNRQEKAFGAEAAKALHFIVAEEALRAVVGSEDVMRAQLRHLRELLELHDDLTVQVLPFGTRNPARGGGFTVFEFGDKGGPVGFSSATFGPSTYFDGDADVALLRHAFKTLAELAVTRDEAPKLIERLEEELWL</sequence>
<dbReference type="EMBL" id="JACHIV010000001">
    <property type="protein sequence ID" value="MBB5067851.1"/>
    <property type="molecule type" value="Genomic_DNA"/>
</dbReference>
<comment type="caution">
    <text evidence="3">The sequence shown here is derived from an EMBL/GenBank/DDBJ whole genome shotgun (WGS) entry which is preliminary data.</text>
</comment>
<evidence type="ECO:0000259" key="2">
    <source>
        <dbReference type="PROSITE" id="PS50943"/>
    </source>
</evidence>
<dbReference type="SMART" id="SM00530">
    <property type="entry name" value="HTH_XRE"/>
    <property type="match status" value="1"/>
</dbReference>
<dbReference type="InterPro" id="IPR043917">
    <property type="entry name" value="DUF5753"/>
</dbReference>
<dbReference type="InterPro" id="IPR001387">
    <property type="entry name" value="Cro/C1-type_HTH"/>
</dbReference>
<dbReference type="PROSITE" id="PS50943">
    <property type="entry name" value="HTH_CROC1"/>
    <property type="match status" value="1"/>
</dbReference>
<reference evidence="3 4" key="1">
    <citation type="submission" date="2020-08" db="EMBL/GenBank/DDBJ databases">
        <title>Sequencing the genomes of 1000 actinobacteria strains.</title>
        <authorList>
            <person name="Klenk H.-P."/>
        </authorList>
    </citation>
    <scope>NUCLEOTIDE SEQUENCE [LARGE SCALE GENOMIC DNA]</scope>
    <source>
        <strain evidence="3 4">DSM 45582</strain>
    </source>
</reference>
<dbReference type="Pfam" id="PF13560">
    <property type="entry name" value="HTH_31"/>
    <property type="match status" value="1"/>
</dbReference>
<evidence type="ECO:0000256" key="1">
    <source>
        <dbReference type="SAM" id="Coils"/>
    </source>
</evidence>
<feature type="coiled-coil region" evidence="1">
    <location>
        <begin position="10"/>
        <end position="37"/>
    </location>
</feature>
<dbReference type="GO" id="GO:0003677">
    <property type="term" value="F:DNA binding"/>
    <property type="evidence" value="ECO:0007669"/>
    <property type="project" value="InterPro"/>
</dbReference>
<keyword evidence="1" id="KW-0175">Coiled coil</keyword>
<evidence type="ECO:0000313" key="4">
    <source>
        <dbReference type="Proteomes" id="UP000580474"/>
    </source>
</evidence>
<dbReference type="Proteomes" id="UP000580474">
    <property type="component" value="Unassembled WGS sequence"/>
</dbReference>
<dbReference type="CDD" id="cd00093">
    <property type="entry name" value="HTH_XRE"/>
    <property type="match status" value="1"/>
</dbReference>
<dbReference type="InterPro" id="IPR010982">
    <property type="entry name" value="Lambda_DNA-bd_dom_sf"/>
</dbReference>
<protein>
    <submittedName>
        <fullName evidence="3">Transcriptional regulator with XRE-family HTH domain</fullName>
    </submittedName>
</protein>
<feature type="domain" description="HTH cro/C1-type" evidence="2">
    <location>
        <begin position="17"/>
        <end position="71"/>
    </location>
</feature>
<dbReference type="RefSeq" id="WP_184477651.1">
    <property type="nucleotide sequence ID" value="NZ_JACHIV010000001.1"/>
</dbReference>
<dbReference type="Pfam" id="PF19054">
    <property type="entry name" value="DUF5753"/>
    <property type="match status" value="1"/>
</dbReference>
<evidence type="ECO:0000313" key="3">
    <source>
        <dbReference type="EMBL" id="MBB5067851.1"/>
    </source>
</evidence>